<gene>
    <name evidence="3" type="ORF">F6B40_04110</name>
</gene>
<evidence type="ECO:0000313" key="3">
    <source>
        <dbReference type="EMBL" id="KAA9134885.1"/>
    </source>
</evidence>
<protein>
    <submittedName>
        <fullName evidence="3">Photosystem reaction center subunit H</fullName>
    </submittedName>
</protein>
<dbReference type="RefSeq" id="WP_150892241.1">
    <property type="nucleotide sequence ID" value="NZ_VYUY01000006.1"/>
</dbReference>
<feature type="compositionally biased region" description="Basic and acidic residues" evidence="1">
    <location>
        <begin position="120"/>
        <end position="142"/>
    </location>
</feature>
<dbReference type="InterPro" id="IPR014747">
    <property type="entry name" value="Bac_photo_RC_H_C"/>
</dbReference>
<dbReference type="InterPro" id="IPR011033">
    <property type="entry name" value="PRC_barrel-like_sf"/>
</dbReference>
<organism evidence="3 4">
    <name type="scientific">Microbacterium caowuchunii</name>
    <dbReference type="NCBI Taxonomy" id="2614638"/>
    <lineage>
        <taxon>Bacteria</taxon>
        <taxon>Bacillati</taxon>
        <taxon>Actinomycetota</taxon>
        <taxon>Actinomycetes</taxon>
        <taxon>Micrococcales</taxon>
        <taxon>Microbacteriaceae</taxon>
        <taxon>Microbacterium</taxon>
    </lineage>
</organism>
<feature type="compositionally biased region" description="Polar residues" evidence="1">
    <location>
        <begin position="147"/>
        <end position="156"/>
    </location>
</feature>
<feature type="region of interest" description="Disordered" evidence="1">
    <location>
        <begin position="100"/>
        <end position="189"/>
    </location>
</feature>
<keyword evidence="4" id="KW-1185">Reference proteome</keyword>
<dbReference type="SUPFAM" id="SSF50346">
    <property type="entry name" value="PRC-barrel domain"/>
    <property type="match status" value="1"/>
</dbReference>
<reference evidence="4" key="1">
    <citation type="submission" date="2019-09" db="EMBL/GenBank/DDBJ databases">
        <title>Mumia zhuanghuii sp. nov. isolated from the intestinal contents of plateau pika (Ochotona curzoniae) in the Qinghai-Tibet plateau of China.</title>
        <authorList>
            <person name="Tian Z."/>
        </authorList>
    </citation>
    <scope>NUCLEOTIDE SEQUENCE [LARGE SCALE GENOMIC DNA]</scope>
    <source>
        <strain evidence="4">L-033</strain>
    </source>
</reference>
<evidence type="ECO:0000259" key="2">
    <source>
        <dbReference type="Pfam" id="PF05239"/>
    </source>
</evidence>
<sequence length="243" mass="26037">MLSSHNIARLVGAHVTDPDGDKIGSVGQIFVDPTTGEPNWATVKTGLFGTKESFVPLEGAQDVDGALRLPFTKDVVKGAPRIDDDSELSEAEEDELYRYYGNHLGTPDGSDPARAAGTDAHSRREDDHDDVRTDGDLRRDRGAGQAGENTPAGTADTSRDPGDRVDTRPDGDDRVDTDAADTETRAGGRQVRLRRYVVAEEAVVIDPATGDTILVERESVIDVGDDEGGRPADQGRDSRSRGL</sequence>
<dbReference type="Gene3D" id="3.90.50.10">
    <property type="entry name" value="Photosynthetic Reaction Center, subunit H, domain 2"/>
    <property type="match status" value="1"/>
</dbReference>
<dbReference type="AlphaFoldDB" id="A0A5N0TIC7"/>
<feature type="compositionally biased region" description="Basic and acidic residues" evidence="1">
    <location>
        <begin position="227"/>
        <end position="243"/>
    </location>
</feature>
<comment type="caution">
    <text evidence="3">The sequence shown here is derived from an EMBL/GenBank/DDBJ whole genome shotgun (WGS) entry which is preliminary data.</text>
</comment>
<dbReference type="Pfam" id="PF05239">
    <property type="entry name" value="PRC"/>
    <property type="match status" value="1"/>
</dbReference>
<accession>A0A5N0TIC7</accession>
<proteinExistence type="predicted"/>
<feature type="region of interest" description="Disordered" evidence="1">
    <location>
        <begin position="220"/>
        <end position="243"/>
    </location>
</feature>
<evidence type="ECO:0000313" key="4">
    <source>
        <dbReference type="Proteomes" id="UP000326838"/>
    </source>
</evidence>
<evidence type="ECO:0000256" key="1">
    <source>
        <dbReference type="SAM" id="MobiDB-lite"/>
    </source>
</evidence>
<dbReference type="GO" id="GO:0030077">
    <property type="term" value="C:plasma membrane light-harvesting complex"/>
    <property type="evidence" value="ECO:0007669"/>
    <property type="project" value="InterPro"/>
</dbReference>
<name>A0A5N0TIC7_9MICO</name>
<dbReference type="Proteomes" id="UP000326838">
    <property type="component" value="Unassembled WGS sequence"/>
</dbReference>
<dbReference type="InterPro" id="IPR027275">
    <property type="entry name" value="PRC-brl_dom"/>
</dbReference>
<feature type="compositionally biased region" description="Basic and acidic residues" evidence="1">
    <location>
        <begin position="157"/>
        <end position="186"/>
    </location>
</feature>
<dbReference type="EMBL" id="VYUY01000006">
    <property type="protein sequence ID" value="KAA9134885.1"/>
    <property type="molecule type" value="Genomic_DNA"/>
</dbReference>
<dbReference type="GO" id="GO:0019684">
    <property type="term" value="P:photosynthesis, light reaction"/>
    <property type="evidence" value="ECO:0007669"/>
    <property type="project" value="InterPro"/>
</dbReference>
<feature type="domain" description="PRC-barrel" evidence="2">
    <location>
        <begin position="7"/>
        <end position="74"/>
    </location>
</feature>